<dbReference type="Gene3D" id="3.40.50.300">
    <property type="entry name" value="P-loop containing nucleotide triphosphate hydrolases"/>
    <property type="match status" value="1"/>
</dbReference>
<gene>
    <name evidence="1" type="ORF">DOK78_000186</name>
</gene>
<protein>
    <recommendedName>
        <fullName evidence="3">DNA topology modulation protein FlaR</fullName>
    </recommendedName>
</protein>
<proteinExistence type="predicted"/>
<dbReference type="InterPro" id="IPR052922">
    <property type="entry name" value="Cytidylate_Kinase-2"/>
</dbReference>
<dbReference type="InterPro" id="IPR027417">
    <property type="entry name" value="P-loop_NTPase"/>
</dbReference>
<reference evidence="1 2" key="1">
    <citation type="submission" date="2021-03" db="EMBL/GenBank/DDBJ databases">
        <authorList>
            <person name="Gilmore M.S."/>
            <person name="Schwartzman J."/>
            <person name="Van Tyne D."/>
            <person name="Martin M."/>
            <person name="Earl A.M."/>
            <person name="Manson A.L."/>
            <person name="Straub T."/>
            <person name="Salamzade R."/>
            <person name="Saavedra J."/>
            <person name="Lebreton F."/>
            <person name="Prichula J."/>
            <person name="Schaufler K."/>
            <person name="Gaca A."/>
            <person name="Sgardioli B."/>
            <person name="Wagenaar J."/>
            <person name="Strong T."/>
        </authorList>
    </citation>
    <scope>NUCLEOTIDE SEQUENCE [LARGE SCALE GENOMIC DNA]</scope>
    <source>
        <strain evidence="1 2">DIV2402</strain>
    </source>
</reference>
<dbReference type="PANTHER" id="PTHR37816:SF3">
    <property type="entry name" value="MODULATES DNA TOPOLOGY"/>
    <property type="match status" value="1"/>
</dbReference>
<dbReference type="Proteomes" id="UP000664701">
    <property type="component" value="Chromosome"/>
</dbReference>
<evidence type="ECO:0000313" key="2">
    <source>
        <dbReference type="Proteomes" id="UP000664701"/>
    </source>
</evidence>
<evidence type="ECO:0008006" key="3">
    <source>
        <dbReference type="Google" id="ProtNLM"/>
    </source>
</evidence>
<name>A0ABZ2SJE2_9ENTE</name>
<sequence length="168" mass="20044">MKVAILGYSGSGKSTLAKHIAIMQQIPCLHLDTVQFIENWQTRPDEEAKALVKEFSAGANWVIDGNYTRYYQAERLEKADQIVLLLFPRWHALRRVVTRYFNYRGKTRPDMAEGCEEKIDWEFLWWVLYQGRTRAIRQHYQEIKDAYPDKTIIVRNQSELEKLYQQYH</sequence>
<dbReference type="SUPFAM" id="SSF52540">
    <property type="entry name" value="P-loop containing nucleoside triphosphate hydrolases"/>
    <property type="match status" value="1"/>
</dbReference>
<reference evidence="1 2" key="2">
    <citation type="submission" date="2024-03" db="EMBL/GenBank/DDBJ databases">
        <title>The Genome Sequence of Enterococcus sp. DIV2402.</title>
        <authorList>
            <consortium name="The Broad Institute Genomics Platform"/>
            <consortium name="The Broad Institute Microbial Omics Core"/>
            <consortium name="The Broad Institute Genomic Center for Infectious Diseases"/>
            <person name="Earl A."/>
            <person name="Manson A."/>
            <person name="Gilmore M."/>
            <person name="Schwartman J."/>
            <person name="Shea T."/>
            <person name="Abouelleil A."/>
            <person name="Cao P."/>
            <person name="Chapman S."/>
            <person name="Cusick C."/>
            <person name="Young S."/>
            <person name="Neafsey D."/>
            <person name="Nusbaum C."/>
            <person name="Birren B."/>
        </authorList>
    </citation>
    <scope>NUCLEOTIDE SEQUENCE [LARGE SCALE GENOMIC DNA]</scope>
    <source>
        <strain evidence="1 2">DIV2402</strain>
    </source>
</reference>
<dbReference type="PANTHER" id="PTHR37816">
    <property type="entry name" value="YALI0E33011P"/>
    <property type="match status" value="1"/>
</dbReference>
<dbReference type="CDD" id="cd02019">
    <property type="entry name" value="NK"/>
    <property type="match status" value="1"/>
</dbReference>
<accession>A0ABZ2SJE2</accession>
<dbReference type="EMBL" id="CP147251">
    <property type="protein sequence ID" value="WYJ75610.1"/>
    <property type="molecule type" value="Genomic_DNA"/>
</dbReference>
<organism evidence="1 2">
    <name type="scientific">Candidatus Enterococcus lowellii</name>
    <dbReference type="NCBI Taxonomy" id="2230877"/>
    <lineage>
        <taxon>Bacteria</taxon>
        <taxon>Bacillati</taxon>
        <taxon>Bacillota</taxon>
        <taxon>Bacilli</taxon>
        <taxon>Lactobacillales</taxon>
        <taxon>Enterococcaceae</taxon>
        <taxon>Enterococcus</taxon>
    </lineage>
</organism>
<dbReference type="RefSeq" id="WP_207871789.1">
    <property type="nucleotide sequence ID" value="NZ_CP147251.1"/>
</dbReference>
<evidence type="ECO:0000313" key="1">
    <source>
        <dbReference type="EMBL" id="WYJ75610.1"/>
    </source>
</evidence>
<keyword evidence="2" id="KW-1185">Reference proteome</keyword>